<dbReference type="AlphaFoldDB" id="A0A974PTN6"/>
<organism evidence="2 3">
    <name type="scientific">Xanthobacter dioxanivorans</name>
    <dbReference type="NCBI Taxonomy" id="2528964"/>
    <lineage>
        <taxon>Bacteria</taxon>
        <taxon>Pseudomonadati</taxon>
        <taxon>Pseudomonadota</taxon>
        <taxon>Alphaproteobacteria</taxon>
        <taxon>Hyphomicrobiales</taxon>
        <taxon>Xanthobacteraceae</taxon>
        <taxon>Xanthobacter</taxon>
    </lineage>
</organism>
<dbReference type="KEGG" id="xdi:EZH22_14055"/>
<evidence type="ECO:0000256" key="1">
    <source>
        <dbReference type="SAM" id="MobiDB-lite"/>
    </source>
</evidence>
<reference evidence="2 3" key="1">
    <citation type="submission" date="2020-10" db="EMBL/GenBank/DDBJ databases">
        <title>Degradation of 1,4-Dioxane by Xanthobacter sp. YN2, via a Novel Group-2 Soluble Di-Iron Monooxygenase.</title>
        <authorList>
            <person name="Ma F."/>
            <person name="Wang Y."/>
            <person name="Yang J."/>
            <person name="Guo H."/>
            <person name="Su D."/>
            <person name="Yu L."/>
        </authorList>
    </citation>
    <scope>NUCLEOTIDE SEQUENCE [LARGE SCALE GENOMIC DNA]</scope>
    <source>
        <strain evidence="2 3">YN2</strain>
    </source>
</reference>
<evidence type="ECO:0000313" key="2">
    <source>
        <dbReference type="EMBL" id="QRG09276.1"/>
    </source>
</evidence>
<name>A0A974PTN6_9HYPH</name>
<feature type="region of interest" description="Disordered" evidence="1">
    <location>
        <begin position="1"/>
        <end position="24"/>
    </location>
</feature>
<dbReference type="EMBL" id="CP063362">
    <property type="protein sequence ID" value="QRG09276.1"/>
    <property type="molecule type" value="Genomic_DNA"/>
</dbReference>
<dbReference type="RefSeq" id="WP_203196195.1">
    <property type="nucleotide sequence ID" value="NZ_CP063362.1"/>
</dbReference>
<protein>
    <submittedName>
        <fullName evidence="2">Uncharacterized protein</fullName>
    </submittedName>
</protein>
<accession>A0A974PTN6</accession>
<keyword evidence="3" id="KW-1185">Reference proteome</keyword>
<dbReference type="Proteomes" id="UP000596427">
    <property type="component" value="Chromosome"/>
</dbReference>
<proteinExistence type="predicted"/>
<sequence length="84" mass="9271">MDGDPAPFLRRDRENAGGSGRRWGNGVTRKLWLLVHLDLRPAARPRAGMEHIVAVCRGLKNNEAAAVAQIAPTFPGRNFEPEKI</sequence>
<gene>
    <name evidence="2" type="ORF">EZH22_14055</name>
</gene>
<evidence type="ECO:0000313" key="3">
    <source>
        <dbReference type="Proteomes" id="UP000596427"/>
    </source>
</evidence>